<accession>V8P389</accession>
<dbReference type="GO" id="GO:0005886">
    <property type="term" value="C:plasma membrane"/>
    <property type="evidence" value="ECO:0007669"/>
    <property type="project" value="TreeGrafter"/>
</dbReference>
<feature type="transmembrane region" description="Helical" evidence="5">
    <location>
        <begin position="234"/>
        <end position="255"/>
    </location>
</feature>
<evidence type="ECO:0000256" key="4">
    <source>
        <dbReference type="ARBA" id="ARBA00023136"/>
    </source>
</evidence>
<evidence type="ECO:0000259" key="6">
    <source>
        <dbReference type="PROSITE" id="PS50261"/>
    </source>
</evidence>
<dbReference type="GO" id="GO:0007166">
    <property type="term" value="P:cell surface receptor signaling pathway"/>
    <property type="evidence" value="ECO:0007669"/>
    <property type="project" value="InterPro"/>
</dbReference>
<feature type="transmembrane region" description="Helical" evidence="5">
    <location>
        <begin position="124"/>
        <end position="143"/>
    </location>
</feature>
<comment type="caution">
    <text evidence="7">The sequence shown here is derived from an EMBL/GenBank/DDBJ whole genome shotgun (WGS) entry which is preliminary data.</text>
</comment>
<sequence>MAGYAGMTLLQEKQSHKIVHLTLRILTFLVNKHSALFTGTKKQLKSVKKMDIGLYILRARDNGQISAFALLKTTRSLSCPRVNLHKNLFFSFICNCVITLTYLAGIVCKVLYISQIYFFVCNFFWMLCEGIYLYIVTVVNVFAKRQGLRWYYCFGWGKLFSFHFLFFLYCKNTHCSKIHCHHGKSDMLLNLGRDLFKGVTDNPRVNFLILIRIVHVIIKKSRRHLKKSIQYKKAMRATFILVSSLLKYVQFLIIAKKCH</sequence>
<reference evidence="7 8" key="1">
    <citation type="journal article" date="2013" name="Proc. Natl. Acad. Sci. U.S.A.">
        <title>The king cobra genome reveals dynamic gene evolution and adaptation in the snake venom system.</title>
        <authorList>
            <person name="Vonk F.J."/>
            <person name="Casewell N.R."/>
            <person name="Henkel C.V."/>
            <person name="Heimberg A.M."/>
            <person name="Jansen H.J."/>
            <person name="McCleary R.J."/>
            <person name="Kerkkamp H.M."/>
            <person name="Vos R.A."/>
            <person name="Guerreiro I."/>
            <person name="Calvete J.J."/>
            <person name="Wuster W."/>
            <person name="Woods A.E."/>
            <person name="Logan J.M."/>
            <person name="Harrison R.A."/>
            <person name="Castoe T.A."/>
            <person name="de Koning A.P."/>
            <person name="Pollock D.D."/>
            <person name="Yandell M."/>
            <person name="Calderon D."/>
            <person name="Renjifo C."/>
            <person name="Currier R.B."/>
            <person name="Salgado D."/>
            <person name="Pla D."/>
            <person name="Sanz L."/>
            <person name="Hyder A.S."/>
            <person name="Ribeiro J.M."/>
            <person name="Arntzen J.W."/>
            <person name="van den Thillart G.E."/>
            <person name="Boetzer M."/>
            <person name="Pirovano W."/>
            <person name="Dirks R.P."/>
            <person name="Spaink H.P."/>
            <person name="Duboule D."/>
            <person name="McGlinn E."/>
            <person name="Kini R.M."/>
            <person name="Richardson M.K."/>
        </authorList>
    </citation>
    <scope>NUCLEOTIDE SEQUENCE</scope>
    <source>
        <tissue evidence="7">Blood</tissue>
    </source>
</reference>
<evidence type="ECO:0000313" key="8">
    <source>
        <dbReference type="Proteomes" id="UP000018936"/>
    </source>
</evidence>
<feature type="domain" description="G-protein coupled receptors family 2 profile 2" evidence="6">
    <location>
        <begin position="65"/>
        <end position="259"/>
    </location>
</feature>
<feature type="transmembrane region" description="Helical" evidence="5">
    <location>
        <begin position="150"/>
        <end position="169"/>
    </location>
</feature>
<feature type="non-terminal residue" evidence="7">
    <location>
        <position position="259"/>
    </location>
</feature>
<dbReference type="InterPro" id="IPR017981">
    <property type="entry name" value="GPCR_2-like_7TM"/>
</dbReference>
<keyword evidence="3 5" id="KW-1133">Transmembrane helix</keyword>
<dbReference type="PANTHER" id="PTHR45620:SF42">
    <property type="entry name" value="G-PROTEIN COUPLED RECEPTOR SEB-2"/>
    <property type="match status" value="1"/>
</dbReference>
<dbReference type="EMBL" id="AZIM01001038">
    <property type="protein sequence ID" value="ETE68347.1"/>
    <property type="molecule type" value="Genomic_DNA"/>
</dbReference>
<dbReference type="PROSITE" id="PS50261">
    <property type="entry name" value="G_PROTEIN_RECEP_F2_4"/>
    <property type="match status" value="1"/>
</dbReference>
<feature type="transmembrane region" description="Helical" evidence="5">
    <location>
        <begin position="88"/>
        <end position="112"/>
    </location>
</feature>
<name>V8P389_OPHHA</name>
<dbReference type="AlphaFoldDB" id="V8P389"/>
<keyword evidence="4 5" id="KW-0472">Membrane</keyword>
<dbReference type="InterPro" id="IPR000832">
    <property type="entry name" value="GPCR_2_secretin-like"/>
</dbReference>
<keyword evidence="7" id="KW-0675">Receptor</keyword>
<evidence type="ECO:0000256" key="5">
    <source>
        <dbReference type="SAM" id="Phobius"/>
    </source>
</evidence>
<dbReference type="Proteomes" id="UP000018936">
    <property type="component" value="Unassembled WGS sequence"/>
</dbReference>
<evidence type="ECO:0000256" key="2">
    <source>
        <dbReference type="ARBA" id="ARBA00022692"/>
    </source>
</evidence>
<gene>
    <name evidence="7" type="primary">calcrl</name>
    <name evidence="7" type="ORF">L345_05859</name>
</gene>
<proteinExistence type="predicted"/>
<keyword evidence="8" id="KW-1185">Reference proteome</keyword>
<organism evidence="7 8">
    <name type="scientific">Ophiophagus hannah</name>
    <name type="common">King cobra</name>
    <name type="synonym">Naja hannah</name>
    <dbReference type="NCBI Taxonomy" id="8665"/>
    <lineage>
        <taxon>Eukaryota</taxon>
        <taxon>Metazoa</taxon>
        <taxon>Chordata</taxon>
        <taxon>Craniata</taxon>
        <taxon>Vertebrata</taxon>
        <taxon>Euteleostomi</taxon>
        <taxon>Lepidosauria</taxon>
        <taxon>Squamata</taxon>
        <taxon>Bifurcata</taxon>
        <taxon>Unidentata</taxon>
        <taxon>Episquamata</taxon>
        <taxon>Toxicofera</taxon>
        <taxon>Serpentes</taxon>
        <taxon>Colubroidea</taxon>
        <taxon>Elapidae</taxon>
        <taxon>Elapinae</taxon>
        <taxon>Ophiophagus</taxon>
    </lineage>
</organism>
<keyword evidence="2 5" id="KW-0812">Transmembrane</keyword>
<dbReference type="GO" id="GO:0007188">
    <property type="term" value="P:adenylate cyclase-modulating G protein-coupled receptor signaling pathway"/>
    <property type="evidence" value="ECO:0007669"/>
    <property type="project" value="TreeGrafter"/>
</dbReference>
<comment type="subcellular location">
    <subcellularLocation>
        <location evidence="1">Membrane</location>
        <topology evidence="1">Multi-pass membrane protein</topology>
    </subcellularLocation>
</comment>
<dbReference type="Pfam" id="PF00002">
    <property type="entry name" value="7tm_2"/>
    <property type="match status" value="1"/>
</dbReference>
<dbReference type="InterPro" id="IPR050332">
    <property type="entry name" value="GPCR_2"/>
</dbReference>
<dbReference type="GO" id="GO:0008528">
    <property type="term" value="F:G protein-coupled peptide receptor activity"/>
    <property type="evidence" value="ECO:0007669"/>
    <property type="project" value="TreeGrafter"/>
</dbReference>
<dbReference type="Gene3D" id="1.20.1070.10">
    <property type="entry name" value="Rhodopsin 7-helix transmembrane proteins"/>
    <property type="match status" value="1"/>
</dbReference>
<evidence type="ECO:0000256" key="3">
    <source>
        <dbReference type="ARBA" id="ARBA00022989"/>
    </source>
</evidence>
<protein>
    <submittedName>
        <fullName evidence="7">Calcitonin gene-related peptide type 1 receptor</fullName>
    </submittedName>
</protein>
<dbReference type="OrthoDB" id="16753at2759"/>
<evidence type="ECO:0000313" key="7">
    <source>
        <dbReference type="EMBL" id="ETE68347.1"/>
    </source>
</evidence>
<dbReference type="PANTHER" id="PTHR45620">
    <property type="entry name" value="PDF RECEPTOR-LIKE PROTEIN-RELATED"/>
    <property type="match status" value="1"/>
</dbReference>
<evidence type="ECO:0000256" key="1">
    <source>
        <dbReference type="ARBA" id="ARBA00004141"/>
    </source>
</evidence>